<evidence type="ECO:0000313" key="2">
    <source>
        <dbReference type="EMBL" id="OEH48578.1"/>
    </source>
</evidence>
<name>A0A1E5JWW0_9GAMM</name>
<dbReference type="AlphaFoldDB" id="A0A1E5JWW0"/>
<dbReference type="EMBL" id="LSOG01000011">
    <property type="protein sequence ID" value="OEH48578.1"/>
    <property type="molecule type" value="Genomic_DNA"/>
</dbReference>
<proteinExistence type="predicted"/>
<reference evidence="2 3" key="1">
    <citation type="submission" date="2016-02" db="EMBL/GenBank/DDBJ databases">
        <title>Secondary metabolites in Legionella.</title>
        <authorList>
            <person name="Tobias N.J."/>
            <person name="Bode H.B."/>
        </authorList>
    </citation>
    <scope>NUCLEOTIDE SEQUENCE [LARGE SCALE GENOMIC DNA]</scope>
    <source>
        <strain evidence="2 3">DSM 19216</strain>
    </source>
</reference>
<sequence length="55" mass="6502">MFYLINRLRFMLLFFLLILFCLFKAITTQFYWTDPPGIIFAVLIGSCLLVIGHKE</sequence>
<dbReference type="RefSeq" id="WP_156416191.1">
    <property type="nucleotide sequence ID" value="NZ_CAAAIE010000006.1"/>
</dbReference>
<protein>
    <submittedName>
        <fullName evidence="2">Uncharacterized protein</fullName>
    </submittedName>
</protein>
<keyword evidence="3" id="KW-1185">Reference proteome</keyword>
<evidence type="ECO:0000256" key="1">
    <source>
        <dbReference type="SAM" id="Phobius"/>
    </source>
</evidence>
<evidence type="ECO:0000313" key="3">
    <source>
        <dbReference type="Proteomes" id="UP000095229"/>
    </source>
</evidence>
<accession>A0A1E5JWW0</accession>
<comment type="caution">
    <text evidence="2">The sequence shown here is derived from an EMBL/GenBank/DDBJ whole genome shotgun (WGS) entry which is preliminary data.</text>
</comment>
<feature type="transmembrane region" description="Helical" evidence="1">
    <location>
        <begin position="37"/>
        <end position="53"/>
    </location>
</feature>
<dbReference type="STRING" id="45071.Lpar_1113"/>
<keyword evidence="1" id="KW-0472">Membrane</keyword>
<dbReference type="Proteomes" id="UP000095229">
    <property type="component" value="Unassembled WGS sequence"/>
</dbReference>
<gene>
    <name evidence="2" type="ORF">lpari_00413</name>
</gene>
<keyword evidence="1" id="KW-0812">Transmembrane</keyword>
<keyword evidence="1" id="KW-1133">Transmembrane helix</keyword>
<dbReference type="PATRIC" id="fig|45071.6.peg.1202"/>
<organism evidence="2 3">
    <name type="scientific">Legionella parisiensis</name>
    <dbReference type="NCBI Taxonomy" id="45071"/>
    <lineage>
        <taxon>Bacteria</taxon>
        <taxon>Pseudomonadati</taxon>
        <taxon>Pseudomonadota</taxon>
        <taxon>Gammaproteobacteria</taxon>
        <taxon>Legionellales</taxon>
        <taxon>Legionellaceae</taxon>
        <taxon>Legionella</taxon>
    </lineage>
</organism>